<dbReference type="PROSITE" id="PS51360">
    <property type="entry name" value="PLUS3"/>
    <property type="match status" value="1"/>
</dbReference>
<dbReference type="Gramene" id="TraesCS3A03G0950400.6">
    <property type="protein sequence ID" value="TraesCS3A03G0950400.6.CDS"/>
    <property type="gene ID" value="TraesCS3A03G0950400"/>
</dbReference>
<dbReference type="SMART" id="SM00249">
    <property type="entry name" value="PHD"/>
    <property type="match status" value="1"/>
</dbReference>
<dbReference type="Gene3D" id="3.30.40.10">
    <property type="entry name" value="Zinc/RING finger domain, C3HC4 (zinc finger)"/>
    <property type="match status" value="1"/>
</dbReference>
<dbReference type="PANTHER" id="PTHR46851:SF21">
    <property type="entry name" value="OS01G0884500 PROTEIN"/>
    <property type="match status" value="1"/>
</dbReference>
<dbReference type="InterPro" id="IPR001965">
    <property type="entry name" value="Znf_PHD"/>
</dbReference>
<evidence type="ECO:0000259" key="5">
    <source>
        <dbReference type="PROSITE" id="PS50829"/>
    </source>
</evidence>
<dbReference type="Gene3D" id="1.10.245.10">
    <property type="entry name" value="SWIB/MDM2 domain"/>
    <property type="match status" value="1"/>
</dbReference>
<dbReference type="SMART" id="SM00444">
    <property type="entry name" value="GYF"/>
    <property type="match status" value="1"/>
</dbReference>
<dbReference type="Pfam" id="PF02213">
    <property type="entry name" value="GYF"/>
    <property type="match status" value="1"/>
</dbReference>
<dbReference type="SUPFAM" id="SSF55277">
    <property type="entry name" value="GYF domain"/>
    <property type="match status" value="1"/>
</dbReference>
<dbReference type="Gene3D" id="3.90.70.200">
    <property type="entry name" value="Plus-3 domain"/>
    <property type="match status" value="1"/>
</dbReference>
<dbReference type="InterPro" id="IPR045894">
    <property type="entry name" value="At5g08430-like"/>
</dbReference>
<dbReference type="InterPro" id="IPR036885">
    <property type="entry name" value="SWIB_MDM2_dom_sf"/>
</dbReference>
<dbReference type="SMART" id="SM00719">
    <property type="entry name" value="Plus3"/>
    <property type="match status" value="1"/>
</dbReference>
<name>A0A3B6ERW9_WHEAT</name>
<dbReference type="InterPro" id="IPR035445">
    <property type="entry name" value="GYF-like_dom_sf"/>
</dbReference>
<evidence type="ECO:0000313" key="9">
    <source>
        <dbReference type="Proteomes" id="UP000019116"/>
    </source>
</evidence>
<feature type="domain" description="DM2" evidence="7">
    <location>
        <begin position="218"/>
        <end position="302"/>
    </location>
</feature>
<keyword evidence="3" id="KW-0862">Zinc</keyword>
<evidence type="ECO:0000256" key="1">
    <source>
        <dbReference type="ARBA" id="ARBA00022723"/>
    </source>
</evidence>
<dbReference type="STRING" id="4565.A0A3B6ERW9"/>
<dbReference type="PROSITE" id="PS51925">
    <property type="entry name" value="SWIB_MDM2"/>
    <property type="match status" value="1"/>
</dbReference>
<dbReference type="SMR" id="A0A3B6ERW9"/>
<gene>
    <name evidence="8" type="primary">LOC123062934</name>
</gene>
<dbReference type="Pfam" id="PF25980">
    <property type="entry name" value="NERD_plant"/>
    <property type="match status" value="1"/>
</dbReference>
<dbReference type="Gramene" id="TraesCS3A02G405900.6">
    <property type="protein sequence ID" value="TraesCS3A02G405900.6"/>
    <property type="gene ID" value="TraesCS3A02G405900"/>
</dbReference>
<dbReference type="Proteomes" id="UP000019116">
    <property type="component" value="Chromosome 3A"/>
</dbReference>
<dbReference type="InterPro" id="IPR003169">
    <property type="entry name" value="GYF"/>
</dbReference>
<evidence type="ECO:0000313" key="8">
    <source>
        <dbReference type="EnsemblPlants" id="TraesCS3A02G405900.6"/>
    </source>
</evidence>
<organism evidence="8">
    <name type="scientific">Triticum aestivum</name>
    <name type="common">Wheat</name>
    <dbReference type="NCBI Taxonomy" id="4565"/>
    <lineage>
        <taxon>Eukaryota</taxon>
        <taxon>Viridiplantae</taxon>
        <taxon>Streptophyta</taxon>
        <taxon>Embryophyta</taxon>
        <taxon>Tracheophyta</taxon>
        <taxon>Spermatophyta</taxon>
        <taxon>Magnoliopsida</taxon>
        <taxon>Liliopsida</taxon>
        <taxon>Poales</taxon>
        <taxon>Poaceae</taxon>
        <taxon>BOP clade</taxon>
        <taxon>Pooideae</taxon>
        <taxon>Triticodae</taxon>
        <taxon>Triticeae</taxon>
        <taxon>Triticinae</taxon>
        <taxon>Triticum</taxon>
    </lineage>
</organism>
<keyword evidence="2" id="KW-0863">Zinc-finger</keyword>
<dbReference type="GO" id="GO:0003677">
    <property type="term" value="F:DNA binding"/>
    <property type="evidence" value="ECO:0007669"/>
    <property type="project" value="InterPro"/>
</dbReference>
<reference evidence="8" key="1">
    <citation type="submission" date="2018-08" db="EMBL/GenBank/DDBJ databases">
        <authorList>
            <person name="Rossello M."/>
        </authorList>
    </citation>
    <scope>NUCLEOTIDE SEQUENCE [LARGE SCALE GENOMIC DNA]</scope>
    <source>
        <strain evidence="8">cv. Chinese Spring</strain>
    </source>
</reference>
<feature type="region of interest" description="Disordered" evidence="4">
    <location>
        <begin position="172"/>
        <end position="201"/>
    </location>
</feature>
<evidence type="ECO:0000259" key="7">
    <source>
        <dbReference type="PROSITE" id="PS51925"/>
    </source>
</evidence>
<dbReference type="AlphaFoldDB" id="A0A3B6ERW9"/>
<sequence>MGRWGMKLGDMAEFQCFVCKDAGDVRVCDSRNCLKSYHPCCVGKEDDFIDSSEQYVCDWHKCAKCGSDALYLCLCCPSSSTCGDCFGKIDFIPVKQSNEFSMGFCRSCFNMAVATEKDDREEAKVAFGGTPENYEILFKDYWSVLNDKERFTLLDLQIASIRHKRSLQCKEGNDSNEYHKTDGKPLGDNDGAGPSSLLDTMDKPNEVQATLKRKKLEKKTYVGWASKELTEFLSCIGKDTSTPLDHFKVAEVVREYVRQKNLHLHDKKKKSVMCDENLHSLFNKKKIKYNMIHSLVETHLSANAISEDESDGSVDDTGYTVKKKPRNSLEPKIPKSVSGIDPIIPKSVSGTNKNCLAALNPNNLNLIYLRRTLVVKLLTELDTFEQKVIGCLVRVKNDLKSYTYMMTKKYYQIGLVTGIKKSSEEYKIKNTFTDVLLCVSGMWDDVKISMLSEEDFEEDECNDLLKSAKKELFKRPTVAELEEKAASVHADIVNHWFDKELRKLEMELERAREKGWRQDIHDISCQKMLLSTPEEIQRRLEATPEVIPDAEGESKETGIESAVNIPFQGNRGERQQRLEVIPEVIPDAEEGSKETEIESAARSPFQGSRGVIQTVVDPLEVGIDESLEGASLRHDAACEVVFEAAGKALCNGGTPGPGLHTQLNKAAGKALCSGGTPGPGLHTPLNTAAGKALCNGGTPGPGLHTQLNTAAGKTLCNGGTPVPGLHTPLNAVTGVIDIDNEDDGNGPSHHTGGDKEYVIDLVSDDDEDVHMEQRERERAKCDGPVAVNGIAAHAHDGPEAVNGVTVPTVHASNDLDGNTGPACSTSQAMVRDPVTVNGTGKSDQGWMYIDPQGREHGPYPMAQMREWQQSGYFPEGFRVWRAGRSRRGRASMLLIDAMRLH</sequence>
<keyword evidence="1" id="KW-0479">Metal-binding</keyword>
<dbReference type="InterPro" id="IPR058668">
    <property type="entry name" value="NERD_dom"/>
</dbReference>
<feature type="domain" description="GYF" evidence="5">
    <location>
        <begin position="843"/>
        <end position="899"/>
    </location>
</feature>
<evidence type="ECO:0000259" key="6">
    <source>
        <dbReference type="PROSITE" id="PS51360"/>
    </source>
</evidence>
<dbReference type="GO" id="GO:0008270">
    <property type="term" value="F:zinc ion binding"/>
    <property type="evidence" value="ECO:0007669"/>
    <property type="project" value="UniProtKB-KW"/>
</dbReference>
<dbReference type="SUPFAM" id="SSF47592">
    <property type="entry name" value="SWIB/MDM2 domain"/>
    <property type="match status" value="1"/>
</dbReference>
<proteinExistence type="predicted"/>
<dbReference type="EnsemblPlants" id="TraesCS3A02G405900.6">
    <property type="protein sequence ID" value="TraesCS3A02G405900.6"/>
    <property type="gene ID" value="TraesCS3A02G405900"/>
</dbReference>
<evidence type="ECO:0000256" key="3">
    <source>
        <dbReference type="ARBA" id="ARBA00022833"/>
    </source>
</evidence>
<keyword evidence="9" id="KW-1185">Reference proteome</keyword>
<dbReference type="InterPro" id="IPR004343">
    <property type="entry name" value="Plus-3_dom"/>
</dbReference>
<feature type="region of interest" description="Disordered" evidence="4">
    <location>
        <begin position="307"/>
        <end position="332"/>
    </location>
</feature>
<dbReference type="Gene3D" id="3.30.1490.40">
    <property type="match status" value="1"/>
</dbReference>
<evidence type="ECO:0000256" key="2">
    <source>
        <dbReference type="ARBA" id="ARBA00022771"/>
    </source>
</evidence>
<dbReference type="CDD" id="cd15568">
    <property type="entry name" value="PHD5_NSD"/>
    <property type="match status" value="1"/>
</dbReference>
<feature type="domain" description="Plus3" evidence="6">
    <location>
        <begin position="358"/>
        <end position="493"/>
    </location>
</feature>
<dbReference type="SUPFAM" id="SSF159042">
    <property type="entry name" value="Plus3-like"/>
    <property type="match status" value="1"/>
</dbReference>
<dbReference type="InterPro" id="IPR003121">
    <property type="entry name" value="SWIB_MDM2_domain"/>
</dbReference>
<dbReference type="PROSITE" id="PS50829">
    <property type="entry name" value="GYF"/>
    <property type="match status" value="1"/>
</dbReference>
<feature type="compositionally biased region" description="Basic and acidic residues" evidence="4">
    <location>
        <begin position="172"/>
        <end position="187"/>
    </location>
</feature>
<dbReference type="PANTHER" id="PTHR46851">
    <property type="entry name" value="OS01G0884500 PROTEIN"/>
    <property type="match status" value="1"/>
</dbReference>
<dbReference type="Pfam" id="PF22908">
    <property type="entry name" value="PHD_NSD"/>
    <property type="match status" value="1"/>
</dbReference>
<evidence type="ECO:0000256" key="4">
    <source>
        <dbReference type="SAM" id="MobiDB-lite"/>
    </source>
</evidence>
<protein>
    <submittedName>
        <fullName evidence="8">Uncharacterized protein</fullName>
    </submittedName>
</protein>
<reference evidence="8" key="2">
    <citation type="submission" date="2018-10" db="UniProtKB">
        <authorList>
            <consortium name="EnsemblPlants"/>
        </authorList>
    </citation>
    <scope>IDENTIFICATION</scope>
</reference>
<dbReference type="Pfam" id="PF03126">
    <property type="entry name" value="Plus-3"/>
    <property type="match status" value="1"/>
</dbReference>
<dbReference type="InterPro" id="IPR036128">
    <property type="entry name" value="Plus3-like_sf"/>
</dbReference>
<dbReference type="InterPro" id="IPR055198">
    <property type="entry name" value="NSD_PHD"/>
</dbReference>
<dbReference type="InterPro" id="IPR013083">
    <property type="entry name" value="Znf_RING/FYVE/PHD"/>
</dbReference>
<accession>A0A3B6ERW9</accession>
<dbReference type="Pfam" id="PF02201">
    <property type="entry name" value="SWIB"/>
    <property type="match status" value="1"/>
</dbReference>